<feature type="chain" id="PRO_5040209544" evidence="2">
    <location>
        <begin position="17"/>
        <end position="181"/>
    </location>
</feature>
<keyword evidence="1" id="KW-1133">Transmembrane helix</keyword>
<keyword evidence="4" id="KW-1185">Reference proteome</keyword>
<feature type="signal peptide" evidence="2">
    <location>
        <begin position="1"/>
        <end position="16"/>
    </location>
</feature>
<evidence type="ECO:0000256" key="2">
    <source>
        <dbReference type="SAM" id="SignalP"/>
    </source>
</evidence>
<comment type="caution">
    <text evidence="3">The sequence shown here is derived from an EMBL/GenBank/DDBJ whole genome shotgun (WGS) entry which is preliminary data.</text>
</comment>
<organism evidence="3 4">
    <name type="scientific">Saccharata proteae CBS 121410</name>
    <dbReference type="NCBI Taxonomy" id="1314787"/>
    <lineage>
        <taxon>Eukaryota</taxon>
        <taxon>Fungi</taxon>
        <taxon>Dikarya</taxon>
        <taxon>Ascomycota</taxon>
        <taxon>Pezizomycotina</taxon>
        <taxon>Dothideomycetes</taxon>
        <taxon>Dothideomycetes incertae sedis</taxon>
        <taxon>Botryosphaeriales</taxon>
        <taxon>Saccharataceae</taxon>
        <taxon>Saccharata</taxon>
    </lineage>
</organism>
<dbReference type="EMBL" id="ML978768">
    <property type="protein sequence ID" value="KAF2083622.1"/>
    <property type="molecule type" value="Genomic_DNA"/>
</dbReference>
<gene>
    <name evidence="3" type="ORF">K490DRAFT_60333</name>
</gene>
<dbReference type="Proteomes" id="UP000799776">
    <property type="component" value="Unassembled WGS sequence"/>
</dbReference>
<name>A0A9P4HN51_9PEZI</name>
<accession>A0A9P4HN51</accession>
<evidence type="ECO:0000313" key="3">
    <source>
        <dbReference type="EMBL" id="KAF2083622.1"/>
    </source>
</evidence>
<evidence type="ECO:0000256" key="1">
    <source>
        <dbReference type="SAM" id="Phobius"/>
    </source>
</evidence>
<evidence type="ECO:0000313" key="4">
    <source>
        <dbReference type="Proteomes" id="UP000799776"/>
    </source>
</evidence>
<sequence>MAIWLWLCICVRVSRRDRKTKSSAGARGRLPRRWKRAMFRDVGMQAGGPVFVGERARWRDSGRRVQRKVQAGRRWCDGLTGRESESPEVLNTTSGVVRRGDWHFRFLFRITDRLCQAKTVDAHARVHVFTILFLFLFLFLFLGASVPSLSSPEIPRSHAATRVIAPGAQIVALLPFNTPPP</sequence>
<protein>
    <submittedName>
        <fullName evidence="3">Uncharacterized protein</fullName>
    </submittedName>
</protein>
<keyword evidence="1" id="KW-0472">Membrane</keyword>
<keyword evidence="1" id="KW-0812">Transmembrane</keyword>
<keyword evidence="2" id="KW-0732">Signal</keyword>
<proteinExistence type="predicted"/>
<dbReference type="AlphaFoldDB" id="A0A9P4HN51"/>
<feature type="transmembrane region" description="Helical" evidence="1">
    <location>
        <begin position="126"/>
        <end position="146"/>
    </location>
</feature>
<reference evidence="3" key="1">
    <citation type="journal article" date="2020" name="Stud. Mycol.">
        <title>101 Dothideomycetes genomes: a test case for predicting lifestyles and emergence of pathogens.</title>
        <authorList>
            <person name="Haridas S."/>
            <person name="Albert R."/>
            <person name="Binder M."/>
            <person name="Bloem J."/>
            <person name="Labutti K."/>
            <person name="Salamov A."/>
            <person name="Andreopoulos B."/>
            <person name="Baker S."/>
            <person name="Barry K."/>
            <person name="Bills G."/>
            <person name="Bluhm B."/>
            <person name="Cannon C."/>
            <person name="Castanera R."/>
            <person name="Culley D."/>
            <person name="Daum C."/>
            <person name="Ezra D."/>
            <person name="Gonzalez J."/>
            <person name="Henrissat B."/>
            <person name="Kuo A."/>
            <person name="Liang C."/>
            <person name="Lipzen A."/>
            <person name="Lutzoni F."/>
            <person name="Magnuson J."/>
            <person name="Mondo S."/>
            <person name="Nolan M."/>
            <person name="Ohm R."/>
            <person name="Pangilinan J."/>
            <person name="Park H.-J."/>
            <person name="Ramirez L."/>
            <person name="Alfaro M."/>
            <person name="Sun H."/>
            <person name="Tritt A."/>
            <person name="Yoshinaga Y."/>
            <person name="Zwiers L.-H."/>
            <person name="Turgeon B."/>
            <person name="Goodwin S."/>
            <person name="Spatafora J."/>
            <person name="Crous P."/>
            <person name="Grigoriev I."/>
        </authorList>
    </citation>
    <scope>NUCLEOTIDE SEQUENCE</scope>
    <source>
        <strain evidence="3">CBS 121410</strain>
    </source>
</reference>